<dbReference type="InterPro" id="IPR036457">
    <property type="entry name" value="PPM-type-like_dom_sf"/>
</dbReference>
<dbReference type="Pfam" id="PF07228">
    <property type="entry name" value="SpoIIE"/>
    <property type="match status" value="1"/>
</dbReference>
<dbReference type="PANTHER" id="PTHR43156:SF2">
    <property type="entry name" value="STAGE II SPORULATION PROTEIN E"/>
    <property type="match status" value="1"/>
</dbReference>
<reference evidence="5" key="1">
    <citation type="journal article" date="2019" name="Int. J. Syst. Evol. Microbiol.">
        <title>The Global Catalogue of Microorganisms (GCM) 10K type strain sequencing project: providing services to taxonomists for standard genome sequencing and annotation.</title>
        <authorList>
            <consortium name="The Broad Institute Genomics Platform"/>
            <consortium name="The Broad Institute Genome Sequencing Center for Infectious Disease"/>
            <person name="Wu L."/>
            <person name="Ma J."/>
        </authorList>
    </citation>
    <scope>NUCLEOTIDE SEQUENCE [LARGE SCALE GENOMIC DNA]</scope>
    <source>
        <strain evidence="5">JCM 16578</strain>
    </source>
</reference>
<keyword evidence="2" id="KW-1133">Transmembrane helix</keyword>
<keyword evidence="1" id="KW-0378">Hydrolase</keyword>
<dbReference type="InterPro" id="IPR052016">
    <property type="entry name" value="Bact_Sigma-Reg"/>
</dbReference>
<evidence type="ECO:0000313" key="5">
    <source>
        <dbReference type="Proteomes" id="UP001501563"/>
    </source>
</evidence>
<organism evidence="4 5">
    <name type="scientific">Streptomyces lannensis</name>
    <dbReference type="NCBI Taxonomy" id="766498"/>
    <lineage>
        <taxon>Bacteria</taxon>
        <taxon>Bacillati</taxon>
        <taxon>Actinomycetota</taxon>
        <taxon>Actinomycetes</taxon>
        <taxon>Kitasatosporales</taxon>
        <taxon>Streptomycetaceae</taxon>
        <taxon>Streptomyces</taxon>
    </lineage>
</organism>
<gene>
    <name evidence="4" type="ORF">GCM10022207_29820</name>
</gene>
<keyword evidence="2" id="KW-0472">Membrane</keyword>
<dbReference type="Gene3D" id="3.60.40.10">
    <property type="entry name" value="PPM-type phosphatase domain"/>
    <property type="match status" value="1"/>
</dbReference>
<protein>
    <submittedName>
        <fullName evidence="4">PP2C family protein-serine/threonine phosphatase</fullName>
    </submittedName>
</protein>
<dbReference type="PANTHER" id="PTHR43156">
    <property type="entry name" value="STAGE II SPORULATION PROTEIN E-RELATED"/>
    <property type="match status" value="1"/>
</dbReference>
<dbReference type="SUPFAM" id="SSF81606">
    <property type="entry name" value="PP2C-like"/>
    <property type="match status" value="1"/>
</dbReference>
<feature type="domain" description="PPM-type phosphatase" evidence="3">
    <location>
        <begin position="115"/>
        <end position="340"/>
    </location>
</feature>
<evidence type="ECO:0000313" key="4">
    <source>
        <dbReference type="EMBL" id="GAA3863816.1"/>
    </source>
</evidence>
<dbReference type="Proteomes" id="UP001501563">
    <property type="component" value="Unassembled WGS sequence"/>
</dbReference>
<evidence type="ECO:0000259" key="3">
    <source>
        <dbReference type="SMART" id="SM00331"/>
    </source>
</evidence>
<comment type="caution">
    <text evidence="4">The sequence shown here is derived from an EMBL/GenBank/DDBJ whole genome shotgun (WGS) entry which is preliminary data.</text>
</comment>
<dbReference type="EMBL" id="BAAAZA010000007">
    <property type="protein sequence ID" value="GAA3863816.1"/>
    <property type="molecule type" value="Genomic_DNA"/>
</dbReference>
<feature type="transmembrane region" description="Helical" evidence="2">
    <location>
        <begin position="56"/>
        <end position="78"/>
    </location>
</feature>
<accession>A0ABP7K2K0</accession>
<keyword evidence="5" id="KW-1185">Reference proteome</keyword>
<proteinExistence type="predicted"/>
<name>A0ABP7K2K0_9ACTN</name>
<sequence length="344" mass="36275">MGISVIALVVPTSVHLGSLLIAAPILVATLSTARWTGGAAALSLLAAMICDIRDGLLHSAVMPVHAVALLAVSVFLVATCRARERVRKEAGQLRAISEATQHVVLRPLPRRIANLRVATAYRAAESLARVGGDLYAAARTPYGTRLIIGDVKGKGLRALDDAAALLGAFREAAHQHAALPDLAAALERSVRRHVAEASHTDADAAERFVTALLVEFPGDGAVMRTVSCGHPPPLLLRDHRITTLSGRAPAPPLGLASLDPAAYRQNTVACAPYDVFLLYTDGLAEARDASGGFYALADRGTHWHSEQGDPEALLRRVLDDLVRHTGGRLDDDVALVAVQCAPTA</sequence>
<evidence type="ECO:0000256" key="2">
    <source>
        <dbReference type="SAM" id="Phobius"/>
    </source>
</evidence>
<keyword evidence="2" id="KW-0812">Transmembrane</keyword>
<dbReference type="InterPro" id="IPR001932">
    <property type="entry name" value="PPM-type_phosphatase-like_dom"/>
</dbReference>
<dbReference type="SMART" id="SM00331">
    <property type="entry name" value="PP2C_SIG"/>
    <property type="match status" value="1"/>
</dbReference>
<evidence type="ECO:0000256" key="1">
    <source>
        <dbReference type="ARBA" id="ARBA00022801"/>
    </source>
</evidence>